<sequence length="97" mass="11487">MIRERVYKAVKSYNIDELFNVNLDREIKVTYNPKYNSFYVKFGRLYNIFYGDLARKVSEAMVVKENDIIRSVTPSLGTLIIHIEWSRLLVPKKEIVN</sequence>
<organism evidence="1">
    <name type="scientific">uncultured Candidatus Nitrosocaldus sp</name>
    <dbReference type="NCBI Taxonomy" id="766501"/>
    <lineage>
        <taxon>Archaea</taxon>
        <taxon>Nitrososphaerota</taxon>
        <taxon>Nitrososphaeria</taxon>
        <taxon>Candidatus Nitrosocaldales</taxon>
        <taxon>Candidatus Nitrosocaldaceae</taxon>
        <taxon>Candidatus Nitrosocaldus</taxon>
        <taxon>environmental samples</taxon>
    </lineage>
</organism>
<proteinExistence type="predicted"/>
<reference evidence="1" key="1">
    <citation type="journal article" date="2005" name="Environ. Microbiol.">
        <title>Genetic and functional properties of uncultivated thermophilic crenarchaeotes from a subsurface gold mine as revealed by analysis of genome fragments.</title>
        <authorList>
            <person name="Nunoura T."/>
            <person name="Hirayama H."/>
            <person name="Takami H."/>
            <person name="Oida H."/>
            <person name="Nishi S."/>
            <person name="Shimamura S."/>
            <person name="Suzuki Y."/>
            <person name="Inagaki F."/>
            <person name="Takai K."/>
            <person name="Nealson K.H."/>
            <person name="Horikoshi K."/>
        </authorList>
    </citation>
    <scope>NUCLEOTIDE SEQUENCE</scope>
</reference>
<evidence type="ECO:0000313" key="1">
    <source>
        <dbReference type="EMBL" id="BAE03230.1"/>
    </source>
</evidence>
<dbReference type="AlphaFoldDB" id="Q4LEJ3"/>
<accession>Q4LEJ3</accession>
<gene>
    <name evidence="1" type="ORF">HGIII-05</name>
</gene>
<dbReference type="EMBL" id="AB201308">
    <property type="protein sequence ID" value="BAE03230.1"/>
    <property type="molecule type" value="Genomic_DNA"/>
</dbReference>
<protein>
    <submittedName>
        <fullName evidence="1">Uncharacterized protein HGIII-05</fullName>
    </submittedName>
</protein>
<name>Q4LEJ3_9ARCH</name>